<dbReference type="Gene3D" id="3.40.640.10">
    <property type="entry name" value="Type I PLP-dependent aspartate aminotransferase-like (Major domain)"/>
    <property type="match status" value="1"/>
</dbReference>
<dbReference type="SUPFAM" id="SSF53383">
    <property type="entry name" value="PLP-dependent transferases"/>
    <property type="match status" value="1"/>
</dbReference>
<gene>
    <name evidence="7" type="ORF">ASNO1_63560</name>
</gene>
<evidence type="ECO:0000256" key="1">
    <source>
        <dbReference type="ARBA" id="ARBA00001933"/>
    </source>
</evidence>
<dbReference type="PANTHER" id="PTHR45677:SF8">
    <property type="entry name" value="CYSTEINE SULFINIC ACID DECARBOXYLASE"/>
    <property type="match status" value="1"/>
</dbReference>
<proteinExistence type="inferred from homology"/>
<evidence type="ECO:0000256" key="2">
    <source>
        <dbReference type="ARBA" id="ARBA00009533"/>
    </source>
</evidence>
<dbReference type="InterPro" id="IPR015424">
    <property type="entry name" value="PyrdxlP-dep_Trfase"/>
</dbReference>
<keyword evidence="7" id="KW-0032">Aminotransferase</keyword>
<dbReference type="Gene3D" id="1.20.1340.10">
    <property type="entry name" value="dopa decarboxylase, N-terminal domain"/>
    <property type="match status" value="1"/>
</dbReference>
<comment type="caution">
    <text evidence="7">The sequence shown here is derived from an EMBL/GenBank/DDBJ whole genome shotgun (WGS) entry which is preliminary data.</text>
</comment>
<reference evidence="7 8" key="1">
    <citation type="journal article" date="2024" name="Arch. Microbiol.">
        <title>Corallococcus caeni sp. nov., a novel myxobacterium isolated from activated sludge.</title>
        <authorList>
            <person name="Tomita S."/>
            <person name="Nakai R."/>
            <person name="Kuroda K."/>
            <person name="Kurashita H."/>
            <person name="Hatamoto M."/>
            <person name="Yamaguchi T."/>
            <person name="Narihiro T."/>
        </authorList>
    </citation>
    <scope>NUCLEOTIDE SEQUENCE [LARGE SCALE GENOMIC DNA]</scope>
    <source>
        <strain evidence="7 8">NO1</strain>
    </source>
</reference>
<keyword evidence="5 6" id="KW-0456">Lyase</keyword>
<sequence>MSAIRATPAAMVHADVTESSFPELPPALRAAFEALPEDEVRSRLEGFVTLTLQRLRAPASSPVPPSVPARVIARAFEAPLPEEGQPIEAILEDVAEHVMPHGRDKRSPTWFAQLDVPPTDYSVFSGLLIRALAQDPITFSSARSGTFVERQVLGWLTSLAFPDIPQAGGCFTSGGTQSNFQALLILRNEALRRAGADVNALGLVEALSRTGHRGMRVFASEASHPSIFAAVRQLGLGDAGLHRVPTDPEDRLCPSALEAALVEARHQGQLPAVVVLTAGSSGVGAIDPLREGMRLARQHGALVHVDAAHGSLMLFSQRHRGLLDGLQDADTVTLDPHKVLGLNAQLGGLLVRDARLLTLLGKVSLDYFVASEVPDLGEVTLDGSRALNSLGAWLLLRHFGREGYGRLVDHLFALARDFTRRLRNSGCFELFPDTPAMNMLAFRLIPKADGGTPEGLARENARNDALLSRLMQSRKFAVSCYRHASGRLYLRAVFINPASRPEHMAALADALIQLAREEAR</sequence>
<dbReference type="Proteomes" id="UP001342631">
    <property type="component" value="Unassembled WGS sequence"/>
</dbReference>
<keyword evidence="7" id="KW-0808">Transferase</keyword>
<evidence type="ECO:0000256" key="5">
    <source>
        <dbReference type="ARBA" id="ARBA00023239"/>
    </source>
</evidence>
<keyword evidence="8" id="KW-1185">Reference proteome</keyword>
<protein>
    <submittedName>
        <fullName evidence="7">Aspartate aminotransferase family protein</fullName>
    </submittedName>
</protein>
<dbReference type="Pfam" id="PF00282">
    <property type="entry name" value="Pyridoxal_deC"/>
    <property type="match status" value="1"/>
</dbReference>
<organism evidence="7 8">
    <name type="scientific">Corallococcus caeni</name>
    <dbReference type="NCBI Taxonomy" id="3082388"/>
    <lineage>
        <taxon>Bacteria</taxon>
        <taxon>Pseudomonadati</taxon>
        <taxon>Myxococcota</taxon>
        <taxon>Myxococcia</taxon>
        <taxon>Myxococcales</taxon>
        <taxon>Cystobacterineae</taxon>
        <taxon>Myxococcaceae</taxon>
        <taxon>Corallococcus</taxon>
    </lineage>
</organism>
<dbReference type="GO" id="GO:0008483">
    <property type="term" value="F:transaminase activity"/>
    <property type="evidence" value="ECO:0007669"/>
    <property type="project" value="UniProtKB-KW"/>
</dbReference>
<keyword evidence="4 6" id="KW-0663">Pyridoxal phosphate</keyword>
<evidence type="ECO:0000256" key="4">
    <source>
        <dbReference type="ARBA" id="ARBA00022898"/>
    </source>
</evidence>
<name>A0ABQ6R1Z3_9BACT</name>
<comment type="cofactor">
    <cofactor evidence="1 6">
        <name>pyridoxal 5'-phosphate</name>
        <dbReference type="ChEBI" id="CHEBI:597326"/>
    </cofactor>
</comment>
<dbReference type="InterPro" id="IPR002129">
    <property type="entry name" value="PyrdxlP-dep_de-COase"/>
</dbReference>
<evidence type="ECO:0000313" key="7">
    <source>
        <dbReference type="EMBL" id="GMU10102.1"/>
    </source>
</evidence>
<evidence type="ECO:0000256" key="6">
    <source>
        <dbReference type="RuleBase" id="RU000382"/>
    </source>
</evidence>
<dbReference type="InterPro" id="IPR015421">
    <property type="entry name" value="PyrdxlP-dep_Trfase_major"/>
</dbReference>
<accession>A0ABQ6R1Z3</accession>
<dbReference type="Gene3D" id="3.90.1150.10">
    <property type="entry name" value="Aspartate Aminotransferase, domain 1"/>
    <property type="match status" value="1"/>
</dbReference>
<dbReference type="EMBL" id="BTTX01000007">
    <property type="protein sequence ID" value="GMU10102.1"/>
    <property type="molecule type" value="Genomic_DNA"/>
</dbReference>
<dbReference type="PANTHER" id="PTHR45677">
    <property type="entry name" value="GLUTAMATE DECARBOXYLASE-RELATED"/>
    <property type="match status" value="1"/>
</dbReference>
<evidence type="ECO:0000313" key="8">
    <source>
        <dbReference type="Proteomes" id="UP001342631"/>
    </source>
</evidence>
<dbReference type="InterPro" id="IPR015422">
    <property type="entry name" value="PyrdxlP-dep_Trfase_small"/>
</dbReference>
<comment type="similarity">
    <text evidence="2 6">Belongs to the group II decarboxylase family.</text>
</comment>
<evidence type="ECO:0000256" key="3">
    <source>
        <dbReference type="ARBA" id="ARBA00022793"/>
    </source>
</evidence>
<keyword evidence="3" id="KW-0210">Decarboxylase</keyword>
<dbReference type="RefSeq" id="WP_338281155.1">
    <property type="nucleotide sequence ID" value="NZ_BTTX01000007.1"/>
</dbReference>